<keyword evidence="7" id="KW-1278">Translocase</keyword>
<feature type="transmembrane region" description="Helical" evidence="13">
    <location>
        <begin position="56"/>
        <end position="78"/>
    </location>
</feature>
<evidence type="ECO:0000256" key="7">
    <source>
        <dbReference type="ARBA" id="ARBA00022967"/>
    </source>
</evidence>
<accession>A0A803FSX0</accession>
<dbReference type="Proteomes" id="UP000294289">
    <property type="component" value="Chromosome"/>
</dbReference>
<evidence type="ECO:0000256" key="5">
    <source>
        <dbReference type="ARBA" id="ARBA00022692"/>
    </source>
</evidence>
<comment type="catalytic activity">
    <reaction evidence="12 13">
        <text>a quinone + NADH + 5 H(+)(in) = a quinol + NAD(+) + 4 H(+)(out)</text>
        <dbReference type="Rhea" id="RHEA:57888"/>
        <dbReference type="ChEBI" id="CHEBI:15378"/>
        <dbReference type="ChEBI" id="CHEBI:24646"/>
        <dbReference type="ChEBI" id="CHEBI:57540"/>
        <dbReference type="ChEBI" id="CHEBI:57945"/>
        <dbReference type="ChEBI" id="CHEBI:132124"/>
    </reaction>
</comment>
<evidence type="ECO:0000313" key="14">
    <source>
        <dbReference type="EMBL" id="VFP87242.1"/>
    </source>
</evidence>
<evidence type="ECO:0000256" key="4">
    <source>
        <dbReference type="ARBA" id="ARBA00022475"/>
    </source>
</evidence>
<protein>
    <recommendedName>
        <fullName evidence="3 13">NADH-quinone oxidoreductase subunit J</fullName>
        <ecNumber evidence="13">7.1.1.-</ecNumber>
    </recommendedName>
</protein>
<dbReference type="PANTHER" id="PTHR33269:SF17">
    <property type="entry name" value="NADH-UBIQUINONE OXIDOREDUCTASE CHAIN 6"/>
    <property type="match status" value="1"/>
</dbReference>
<evidence type="ECO:0000256" key="1">
    <source>
        <dbReference type="ARBA" id="ARBA00004651"/>
    </source>
</evidence>
<comment type="function">
    <text evidence="13">NDH-1 shuttles electrons from NADH, via FMN and iron-sulfur (Fe-S) centers, to quinones in the respiratory chain. Couples the redox reaction to proton translocation (for every two electrons transferred, four hydrogen ions are translocated across the cytoplasmic membrane), and thus conserves the redox energy in a proton gradient.</text>
</comment>
<keyword evidence="5 13" id="KW-0812">Transmembrane</keyword>
<keyword evidence="14" id="KW-0560">Oxidoreductase</keyword>
<proteinExistence type="inferred from homology"/>
<comment type="subunit">
    <text evidence="11">Composed of 13 different subunits. Subunits NuoA, H, J, K, L, M, N constitute the membrane sector of the complex.</text>
</comment>
<evidence type="ECO:0000256" key="2">
    <source>
        <dbReference type="ARBA" id="ARBA00005698"/>
    </source>
</evidence>
<dbReference type="EMBL" id="LR217737">
    <property type="protein sequence ID" value="VFP87242.1"/>
    <property type="molecule type" value="Genomic_DNA"/>
</dbReference>
<feature type="transmembrane region" description="Helical" evidence="13">
    <location>
        <begin position="29"/>
        <end position="50"/>
    </location>
</feature>
<sequence>MEYLFDLCSLVAVLSTICIIKNHNPIHALLYLIVSFLSVSGVFFSLGAYFAGALEIIVYAGAILVLFVFVVMMLNLGRSENKQEIDWQRLNIYFGPCLLSIILFGILIYAILSIGDKSIVSTIIDGKQVGIELFSSYLLIVELVSMILLSGLVVAHHIGRESHTDAITCNHVSNLVKSKQER</sequence>
<dbReference type="GO" id="GO:0048038">
    <property type="term" value="F:quinone binding"/>
    <property type="evidence" value="ECO:0007669"/>
    <property type="project" value="UniProtKB-UniRule"/>
</dbReference>
<dbReference type="EC" id="7.1.1.-" evidence="13"/>
<dbReference type="NCBIfam" id="NF005162">
    <property type="entry name" value="PRK06638.1-1"/>
    <property type="match status" value="1"/>
</dbReference>
<feature type="transmembrane region" description="Helical" evidence="13">
    <location>
        <begin position="90"/>
        <end position="114"/>
    </location>
</feature>
<evidence type="ECO:0000256" key="11">
    <source>
        <dbReference type="ARBA" id="ARBA00025811"/>
    </source>
</evidence>
<feature type="transmembrane region" description="Helical" evidence="13">
    <location>
        <begin position="134"/>
        <end position="155"/>
    </location>
</feature>
<organism evidence="14 15">
    <name type="scientific">Candidatus Erwinia haradaeae</name>
    <dbReference type="NCBI Taxonomy" id="1922217"/>
    <lineage>
        <taxon>Bacteria</taxon>
        <taxon>Pseudomonadati</taxon>
        <taxon>Pseudomonadota</taxon>
        <taxon>Gammaproteobacteria</taxon>
        <taxon>Enterobacterales</taxon>
        <taxon>Erwiniaceae</taxon>
        <taxon>Erwinia</taxon>
    </lineage>
</organism>
<evidence type="ECO:0000256" key="12">
    <source>
        <dbReference type="ARBA" id="ARBA00047712"/>
    </source>
</evidence>
<evidence type="ECO:0000256" key="13">
    <source>
        <dbReference type="RuleBase" id="RU004429"/>
    </source>
</evidence>
<dbReference type="InterPro" id="IPR042106">
    <property type="entry name" value="Nuo/plastoQ_OxRdtase_6_NuoJ"/>
</dbReference>
<dbReference type="OrthoDB" id="9790848at2"/>
<gene>
    <name evidence="14" type="primary">nuoJ</name>
    <name evidence="14" type="ORF">ERCIPICE3303_065</name>
</gene>
<dbReference type="AlphaFoldDB" id="A0A803FSX0"/>
<keyword evidence="10 13" id="KW-0472">Membrane</keyword>
<comment type="caution">
    <text evidence="13">Lacks conserved residue(s) required for the propagation of feature annotation.</text>
</comment>
<keyword evidence="8 13" id="KW-1133">Transmembrane helix</keyword>
<dbReference type="FunFam" id="1.20.120.1200:FF:000001">
    <property type="entry name" value="NADH-quinone oxidoreductase subunit J"/>
    <property type="match status" value="1"/>
</dbReference>
<dbReference type="Gene3D" id="1.20.120.1200">
    <property type="entry name" value="NADH-ubiquinone/plastoquinone oxidoreductase chain 6, subunit NuoJ"/>
    <property type="match status" value="1"/>
</dbReference>
<reference evidence="14 15" key="1">
    <citation type="submission" date="2019-02" db="EMBL/GenBank/DDBJ databases">
        <authorList>
            <person name="Manzano-Marin A."/>
            <person name="Manzano-Marin A."/>
        </authorList>
    </citation>
    <scope>NUCLEOTIDE SEQUENCE [LARGE SCALE GENOMIC DNA]</scope>
    <source>
        <strain evidence="14 15">ErCipiceae</strain>
    </source>
</reference>
<dbReference type="InterPro" id="IPR001457">
    <property type="entry name" value="NADH_UbQ/plastoQ_OxRdtase_su6"/>
</dbReference>
<evidence type="ECO:0000313" key="15">
    <source>
        <dbReference type="Proteomes" id="UP000294289"/>
    </source>
</evidence>
<evidence type="ECO:0000256" key="3">
    <source>
        <dbReference type="ARBA" id="ARBA00019907"/>
    </source>
</evidence>
<dbReference type="GO" id="GO:0016491">
    <property type="term" value="F:oxidoreductase activity"/>
    <property type="evidence" value="ECO:0007669"/>
    <property type="project" value="UniProtKB-KW"/>
</dbReference>
<name>A0A803FSX0_9GAMM</name>
<keyword evidence="6 13" id="KW-0874">Quinone</keyword>
<dbReference type="RefSeq" id="WP_157990779.1">
    <property type="nucleotide sequence ID" value="NZ_LR217737.1"/>
</dbReference>
<evidence type="ECO:0000256" key="10">
    <source>
        <dbReference type="ARBA" id="ARBA00023136"/>
    </source>
</evidence>
<comment type="subcellular location">
    <subcellularLocation>
        <location evidence="1 13">Cell membrane</location>
        <topology evidence="1 13">Multi-pass membrane protein</topology>
    </subcellularLocation>
</comment>
<evidence type="ECO:0000256" key="6">
    <source>
        <dbReference type="ARBA" id="ARBA00022719"/>
    </source>
</evidence>
<dbReference type="PANTHER" id="PTHR33269">
    <property type="entry name" value="NADH-UBIQUINONE OXIDOREDUCTASE CHAIN 6"/>
    <property type="match status" value="1"/>
</dbReference>
<dbReference type="GO" id="GO:0008137">
    <property type="term" value="F:NADH dehydrogenase (ubiquinone) activity"/>
    <property type="evidence" value="ECO:0007669"/>
    <property type="project" value="UniProtKB-UniRule"/>
</dbReference>
<keyword evidence="4 13" id="KW-1003">Cell membrane</keyword>
<evidence type="ECO:0000256" key="8">
    <source>
        <dbReference type="ARBA" id="ARBA00022989"/>
    </source>
</evidence>
<keyword evidence="9 13" id="KW-0520">NAD</keyword>
<comment type="similarity">
    <text evidence="2 13">Belongs to the complex I subunit 6 family.</text>
</comment>
<dbReference type="GO" id="GO:0005886">
    <property type="term" value="C:plasma membrane"/>
    <property type="evidence" value="ECO:0007669"/>
    <property type="project" value="UniProtKB-SubCell"/>
</dbReference>
<dbReference type="Pfam" id="PF00499">
    <property type="entry name" value="Oxidored_q3"/>
    <property type="match status" value="1"/>
</dbReference>
<evidence type="ECO:0000256" key="9">
    <source>
        <dbReference type="ARBA" id="ARBA00023027"/>
    </source>
</evidence>